<keyword evidence="6 7" id="KW-0472">Membrane</keyword>
<feature type="transmembrane region" description="Helical" evidence="7">
    <location>
        <begin position="37"/>
        <end position="62"/>
    </location>
</feature>
<comment type="subcellular location">
    <subcellularLocation>
        <location evidence="1 7">Cell membrane</location>
        <topology evidence="1 7">Multi-pass membrane protein</topology>
    </subcellularLocation>
</comment>
<evidence type="ECO:0000256" key="7">
    <source>
        <dbReference type="RuleBase" id="RU363032"/>
    </source>
</evidence>
<evidence type="ECO:0000313" key="11">
    <source>
        <dbReference type="Proteomes" id="UP000247832"/>
    </source>
</evidence>
<evidence type="ECO:0000313" key="10">
    <source>
        <dbReference type="EMBL" id="PYI65963.1"/>
    </source>
</evidence>
<feature type="region of interest" description="Disordered" evidence="8">
    <location>
        <begin position="1"/>
        <end position="31"/>
    </location>
</feature>
<reference evidence="10 11" key="1">
    <citation type="submission" date="2018-05" db="EMBL/GenBank/DDBJ databases">
        <title>Genetic diversity of glacier-inhabiting Cryobacterium bacteria in China and description of Cryobacterium mengkeensis sp. nov. and Arthrobacter glacialis sp. nov.</title>
        <authorList>
            <person name="Liu Q."/>
            <person name="Xin Y.-H."/>
        </authorList>
    </citation>
    <scope>NUCLEOTIDE SEQUENCE [LARGE SCALE GENOMIC DNA]</scope>
    <source>
        <strain evidence="10 11">LI2</strain>
    </source>
</reference>
<feature type="transmembrane region" description="Helical" evidence="7">
    <location>
        <begin position="178"/>
        <end position="204"/>
    </location>
</feature>
<dbReference type="PANTHER" id="PTHR30193:SF41">
    <property type="entry name" value="DIACETYLCHITOBIOSE UPTAKE SYSTEM PERMEASE PROTEIN NGCF"/>
    <property type="match status" value="1"/>
</dbReference>
<proteinExistence type="inferred from homology"/>
<sequence length="318" mass="35169">MTLTTRPKADKRPPEKNNVIPRKPRSRKRGNAGERTLRNTVIIVIGASLLLLTAYPIGLAFVGSFHYWNPLSGAFDFIGLENYTDLLSSGEFWSSLLRTGVFSVVVIFFRVALGLAIAVAIFSNLTRGKAIFRTIFYMPTVTPLVAVAYIWQMMYNPQTGAINTFFGLDINWLYDPNFALPSIIGMTIWKDFGYAVILFLAGLHSIPEDALEAASVDGANAWQRFWSITLPLLAPMTVFVVITSIISYLQAFVQVLVLTQGGPGTSTQLISYLIYEQAFVKYDFGYASAAAFVLLIFTALLTLISFRLSAGRKNSLEG</sequence>
<keyword evidence="4 7" id="KW-0812">Transmembrane</keyword>
<dbReference type="AlphaFoldDB" id="A0A2V5L8I9"/>
<dbReference type="GO" id="GO:0005886">
    <property type="term" value="C:plasma membrane"/>
    <property type="evidence" value="ECO:0007669"/>
    <property type="project" value="UniProtKB-SubCell"/>
</dbReference>
<keyword evidence="3" id="KW-1003">Cell membrane</keyword>
<comment type="similarity">
    <text evidence="7">Belongs to the binding-protein-dependent transport system permease family.</text>
</comment>
<dbReference type="Gene3D" id="1.10.3720.10">
    <property type="entry name" value="MetI-like"/>
    <property type="match status" value="1"/>
</dbReference>
<dbReference type="RefSeq" id="WP_110502065.1">
    <property type="nucleotide sequence ID" value="NZ_QJVD01000019.1"/>
</dbReference>
<dbReference type="PROSITE" id="PS50928">
    <property type="entry name" value="ABC_TM1"/>
    <property type="match status" value="1"/>
</dbReference>
<evidence type="ECO:0000256" key="3">
    <source>
        <dbReference type="ARBA" id="ARBA00022475"/>
    </source>
</evidence>
<dbReference type="InterPro" id="IPR051393">
    <property type="entry name" value="ABC_transporter_permease"/>
</dbReference>
<dbReference type="Pfam" id="PF00528">
    <property type="entry name" value="BPD_transp_1"/>
    <property type="match status" value="1"/>
</dbReference>
<evidence type="ECO:0000259" key="9">
    <source>
        <dbReference type="PROSITE" id="PS50928"/>
    </source>
</evidence>
<evidence type="ECO:0000256" key="5">
    <source>
        <dbReference type="ARBA" id="ARBA00022989"/>
    </source>
</evidence>
<dbReference type="EMBL" id="QJVD01000019">
    <property type="protein sequence ID" value="PYI65963.1"/>
    <property type="molecule type" value="Genomic_DNA"/>
</dbReference>
<dbReference type="InterPro" id="IPR000515">
    <property type="entry name" value="MetI-like"/>
</dbReference>
<dbReference type="GO" id="GO:0055085">
    <property type="term" value="P:transmembrane transport"/>
    <property type="evidence" value="ECO:0007669"/>
    <property type="project" value="InterPro"/>
</dbReference>
<name>A0A2V5L8I9_9MICC</name>
<feature type="transmembrane region" description="Helical" evidence="7">
    <location>
        <begin position="225"/>
        <end position="249"/>
    </location>
</feature>
<evidence type="ECO:0000256" key="8">
    <source>
        <dbReference type="SAM" id="MobiDB-lite"/>
    </source>
</evidence>
<feature type="domain" description="ABC transmembrane type-1" evidence="9">
    <location>
        <begin position="96"/>
        <end position="305"/>
    </location>
</feature>
<evidence type="ECO:0000256" key="6">
    <source>
        <dbReference type="ARBA" id="ARBA00023136"/>
    </source>
</evidence>
<keyword evidence="2 7" id="KW-0813">Transport</keyword>
<comment type="caution">
    <text evidence="10">The sequence shown here is derived from an EMBL/GenBank/DDBJ whole genome shotgun (WGS) entry which is preliminary data.</text>
</comment>
<dbReference type="OrthoDB" id="9805974at2"/>
<evidence type="ECO:0000256" key="2">
    <source>
        <dbReference type="ARBA" id="ARBA00022448"/>
    </source>
</evidence>
<dbReference type="InterPro" id="IPR035906">
    <property type="entry name" value="MetI-like_sf"/>
</dbReference>
<feature type="transmembrane region" description="Helical" evidence="7">
    <location>
        <begin position="101"/>
        <end position="122"/>
    </location>
</feature>
<dbReference type="CDD" id="cd06261">
    <property type="entry name" value="TM_PBP2"/>
    <property type="match status" value="1"/>
</dbReference>
<organism evidence="10 11">
    <name type="scientific">Arthrobacter livingstonensis</name>
    <dbReference type="NCBI Taxonomy" id="670078"/>
    <lineage>
        <taxon>Bacteria</taxon>
        <taxon>Bacillati</taxon>
        <taxon>Actinomycetota</taxon>
        <taxon>Actinomycetes</taxon>
        <taxon>Micrococcales</taxon>
        <taxon>Micrococcaceae</taxon>
        <taxon>Arthrobacter</taxon>
    </lineage>
</organism>
<dbReference type="SUPFAM" id="SSF161098">
    <property type="entry name" value="MetI-like"/>
    <property type="match status" value="1"/>
</dbReference>
<keyword evidence="11" id="KW-1185">Reference proteome</keyword>
<protein>
    <submittedName>
        <fullName evidence="10">Sugar ABC transporter permease</fullName>
    </submittedName>
</protein>
<gene>
    <name evidence="10" type="ORF">CVV68_16310</name>
</gene>
<feature type="transmembrane region" description="Helical" evidence="7">
    <location>
        <begin position="134"/>
        <end position="151"/>
    </location>
</feature>
<feature type="transmembrane region" description="Helical" evidence="7">
    <location>
        <begin position="284"/>
        <end position="306"/>
    </location>
</feature>
<dbReference type="Proteomes" id="UP000247832">
    <property type="component" value="Unassembled WGS sequence"/>
</dbReference>
<evidence type="ECO:0000256" key="1">
    <source>
        <dbReference type="ARBA" id="ARBA00004651"/>
    </source>
</evidence>
<accession>A0A2V5L8I9</accession>
<dbReference type="PANTHER" id="PTHR30193">
    <property type="entry name" value="ABC TRANSPORTER PERMEASE PROTEIN"/>
    <property type="match status" value="1"/>
</dbReference>
<keyword evidence="5 7" id="KW-1133">Transmembrane helix</keyword>
<evidence type="ECO:0000256" key="4">
    <source>
        <dbReference type="ARBA" id="ARBA00022692"/>
    </source>
</evidence>